<reference evidence="5 6" key="1">
    <citation type="journal article" date="2024" name="Nat. Commun.">
        <title>Phylogenomics reveals the evolutionary origins of lichenization in chlorophyte algae.</title>
        <authorList>
            <person name="Puginier C."/>
            <person name="Libourel C."/>
            <person name="Otte J."/>
            <person name="Skaloud P."/>
            <person name="Haon M."/>
            <person name="Grisel S."/>
            <person name="Petersen M."/>
            <person name="Berrin J.G."/>
            <person name="Delaux P.M."/>
            <person name="Dal Grande F."/>
            <person name="Keller J."/>
        </authorList>
    </citation>
    <scope>NUCLEOTIDE SEQUENCE [LARGE SCALE GENOMIC DNA]</scope>
    <source>
        <strain evidence="5 6">SAG 216-7</strain>
    </source>
</reference>
<comment type="caution">
    <text evidence="5">The sequence shown here is derived from an EMBL/GenBank/DDBJ whole genome shotgun (WGS) entry which is preliminary data.</text>
</comment>
<evidence type="ECO:0000256" key="2">
    <source>
        <dbReference type="RuleBase" id="RU000383"/>
    </source>
</evidence>
<dbReference type="Gene3D" id="1.10.472.10">
    <property type="entry name" value="Cyclin-like"/>
    <property type="match status" value="2"/>
</dbReference>
<gene>
    <name evidence="5" type="ORF">WJX75_000022</name>
</gene>
<feature type="domain" description="Cyclin-like" evidence="4">
    <location>
        <begin position="132"/>
        <end position="223"/>
    </location>
</feature>
<dbReference type="Pfam" id="PF00134">
    <property type="entry name" value="Cyclin_N"/>
    <property type="match status" value="1"/>
</dbReference>
<evidence type="ECO:0000313" key="5">
    <source>
        <dbReference type="EMBL" id="KAK9915505.1"/>
    </source>
</evidence>
<comment type="similarity">
    <text evidence="2">Belongs to the cyclin family.</text>
</comment>
<keyword evidence="6" id="KW-1185">Reference proteome</keyword>
<keyword evidence="1 2" id="KW-0195">Cyclin</keyword>
<dbReference type="InterPro" id="IPR043198">
    <property type="entry name" value="Cyclin/Ssn8"/>
</dbReference>
<evidence type="ECO:0000256" key="3">
    <source>
        <dbReference type="SAM" id="MobiDB-lite"/>
    </source>
</evidence>
<dbReference type="InterPro" id="IPR036915">
    <property type="entry name" value="Cyclin-like_sf"/>
</dbReference>
<organism evidence="5 6">
    <name type="scientific">Coccomyxa subellipsoidea</name>
    <dbReference type="NCBI Taxonomy" id="248742"/>
    <lineage>
        <taxon>Eukaryota</taxon>
        <taxon>Viridiplantae</taxon>
        <taxon>Chlorophyta</taxon>
        <taxon>core chlorophytes</taxon>
        <taxon>Trebouxiophyceae</taxon>
        <taxon>Trebouxiophyceae incertae sedis</taxon>
        <taxon>Coccomyxaceae</taxon>
        <taxon>Coccomyxa</taxon>
    </lineage>
</organism>
<evidence type="ECO:0000313" key="6">
    <source>
        <dbReference type="Proteomes" id="UP001491310"/>
    </source>
</evidence>
<proteinExistence type="inferred from homology"/>
<evidence type="ECO:0000256" key="1">
    <source>
        <dbReference type="ARBA" id="ARBA00023127"/>
    </source>
</evidence>
<sequence length="325" mass="36667">MSFEEENCLRRSYCQLLLEAGKRLKMVQTGVATAMVLCHRYFACKSMRQNDCFVIACACLFLAGKIEETPKALTDILKVVSSVRFASQPKELEIVMGLQDELRERVLTAERAIMYALEFNMGILHPYKIALNLVNERGFRLKMYTPLRNNLYDLPQIIFNVTNVSLQTQLSLQYRAEQIAVAVVYLAMTMLRSEAPLWDGRHWWQHCNVTAAQLHDMLSQILDVLDQRSRQVDYSNFGPHLLPQPQRDEEMLQNESPDLGSSILTMVPEGAPPPRAPLQPLAQVHNSKAGLQIAPHMGSDGGGTITHQAAFEERTAQQTHDTAVS</sequence>
<evidence type="ECO:0000259" key="4">
    <source>
        <dbReference type="SMART" id="SM00385"/>
    </source>
</evidence>
<dbReference type="Pfam" id="PF02984">
    <property type="entry name" value="Cyclin_C"/>
    <property type="match status" value="1"/>
</dbReference>
<dbReference type="InterPro" id="IPR004367">
    <property type="entry name" value="Cyclin_C-dom"/>
</dbReference>
<dbReference type="SMART" id="SM00385">
    <property type="entry name" value="CYCLIN"/>
    <property type="match status" value="2"/>
</dbReference>
<accession>A0ABR2YVY5</accession>
<dbReference type="SUPFAM" id="SSF47954">
    <property type="entry name" value="Cyclin-like"/>
    <property type="match status" value="2"/>
</dbReference>
<dbReference type="Proteomes" id="UP001491310">
    <property type="component" value="Unassembled WGS sequence"/>
</dbReference>
<dbReference type="InterPro" id="IPR013763">
    <property type="entry name" value="Cyclin-like_dom"/>
</dbReference>
<protein>
    <recommendedName>
        <fullName evidence="4">Cyclin-like domain-containing protein</fullName>
    </recommendedName>
</protein>
<dbReference type="InterPro" id="IPR006671">
    <property type="entry name" value="Cyclin_N"/>
</dbReference>
<name>A0ABR2YVY5_9CHLO</name>
<dbReference type="EMBL" id="JALJOT010000004">
    <property type="protein sequence ID" value="KAK9915505.1"/>
    <property type="molecule type" value="Genomic_DNA"/>
</dbReference>
<dbReference type="PANTHER" id="PTHR10026">
    <property type="entry name" value="CYCLIN"/>
    <property type="match status" value="1"/>
</dbReference>
<feature type="region of interest" description="Disordered" evidence="3">
    <location>
        <begin position="259"/>
        <end position="280"/>
    </location>
</feature>
<feature type="domain" description="Cyclin-like" evidence="4">
    <location>
        <begin position="15"/>
        <end position="98"/>
    </location>
</feature>